<dbReference type="PANTHER" id="PTHR11461:SF211">
    <property type="entry name" value="GH10112P-RELATED"/>
    <property type="match status" value="1"/>
</dbReference>
<evidence type="ECO:0000313" key="4">
    <source>
        <dbReference type="Proteomes" id="UP000298860"/>
    </source>
</evidence>
<dbReference type="Gene3D" id="2.30.39.10">
    <property type="entry name" value="Alpha-1-antitrypsin, domain 1"/>
    <property type="match status" value="1"/>
</dbReference>
<dbReference type="InterPro" id="IPR023796">
    <property type="entry name" value="Serpin_dom"/>
</dbReference>
<dbReference type="GO" id="GO:0006508">
    <property type="term" value="P:proteolysis"/>
    <property type="evidence" value="ECO:0007669"/>
    <property type="project" value="UniProtKB-KW"/>
</dbReference>
<dbReference type="SMART" id="SM00093">
    <property type="entry name" value="SERPIN"/>
    <property type="match status" value="1"/>
</dbReference>
<dbReference type="InterPro" id="IPR000215">
    <property type="entry name" value="Serpin_fam"/>
</dbReference>
<comment type="similarity">
    <text evidence="1">Belongs to the serpin family.</text>
</comment>
<reference evidence="4" key="1">
    <citation type="submission" date="2019-04" db="EMBL/GenBank/DDBJ databases">
        <title>Draft genome sequence of Pseudonocardiaceae bacterium SL3-2-4.</title>
        <authorList>
            <person name="Ningsih F."/>
            <person name="Yokota A."/>
            <person name="Sakai Y."/>
            <person name="Nanatani K."/>
            <person name="Yabe S."/>
            <person name="Oetari A."/>
            <person name="Sjamsuridzal W."/>
        </authorList>
    </citation>
    <scope>NUCLEOTIDE SEQUENCE [LARGE SCALE GENOMIC DNA]</scope>
    <source>
        <strain evidence="4">SL3-2-4</strain>
    </source>
</reference>
<feature type="domain" description="Serpin" evidence="2">
    <location>
        <begin position="17"/>
        <end position="376"/>
    </location>
</feature>
<accession>A0A4D4JBU1</accession>
<keyword evidence="4" id="KW-1185">Reference proteome</keyword>
<dbReference type="GO" id="GO:0005615">
    <property type="term" value="C:extracellular space"/>
    <property type="evidence" value="ECO:0007669"/>
    <property type="project" value="InterPro"/>
</dbReference>
<name>A0A4D4JBU1_9PSEU</name>
<dbReference type="InterPro" id="IPR042178">
    <property type="entry name" value="Serpin_sf_1"/>
</dbReference>
<dbReference type="SUPFAM" id="SSF56574">
    <property type="entry name" value="Serpins"/>
    <property type="match status" value="1"/>
</dbReference>
<dbReference type="GO" id="GO:0008233">
    <property type="term" value="F:peptidase activity"/>
    <property type="evidence" value="ECO:0007669"/>
    <property type="project" value="UniProtKB-KW"/>
</dbReference>
<dbReference type="CDD" id="cd19590">
    <property type="entry name" value="serpin_thermopin-like"/>
    <property type="match status" value="1"/>
</dbReference>
<proteinExistence type="inferred from homology"/>
<dbReference type="InterPro" id="IPR036186">
    <property type="entry name" value="Serpin_sf"/>
</dbReference>
<dbReference type="Gene3D" id="3.30.497.10">
    <property type="entry name" value="Antithrombin, subunit I, domain 2"/>
    <property type="match status" value="1"/>
</dbReference>
<sequence>MTRAAQTTGRAHLAFVLALHRSLAPDPTRTACWSPYSVASALGLTAFAARGATRDELVTALLGEPGADPRALADALSAAAELPGEHGAETPALTVANTLWAAQGLAVRPEFGDELAAWPNGAARTAPFADDPEAARALINDSVAETTRGLIRQLVPPGAVGPDTLSALVNALYLRTGWRNRFPEHATAPQPFHAPDGRRDVPTMRLTAKLGYAARHGWQAVTLPAVGGVDAVVLLPDGDLATAEPELDTARLADLLDAPSPARVDLALPRLRVAERASLQEALGRLGVRRLFTKAADLGGLFVRERAYVDAVLHEAVLRIDEQGLEGAAATAVMFRMAAVIREEPPVVVRVDRPFLVLVRHAGTGAVYFLARVVAP</sequence>
<dbReference type="AlphaFoldDB" id="A0A4D4JBU1"/>
<dbReference type="PROSITE" id="PS00284">
    <property type="entry name" value="SERPIN"/>
    <property type="match status" value="1"/>
</dbReference>
<gene>
    <name evidence="3" type="ORF">GTS_30200</name>
</gene>
<keyword evidence="3" id="KW-0645">Protease</keyword>
<dbReference type="GO" id="GO:0004867">
    <property type="term" value="F:serine-type endopeptidase inhibitor activity"/>
    <property type="evidence" value="ECO:0007669"/>
    <property type="project" value="InterPro"/>
</dbReference>
<organism evidence="3 4">
    <name type="scientific">Gandjariella thermophila</name>
    <dbReference type="NCBI Taxonomy" id="1931992"/>
    <lineage>
        <taxon>Bacteria</taxon>
        <taxon>Bacillati</taxon>
        <taxon>Actinomycetota</taxon>
        <taxon>Actinomycetes</taxon>
        <taxon>Pseudonocardiales</taxon>
        <taxon>Pseudonocardiaceae</taxon>
        <taxon>Gandjariella</taxon>
    </lineage>
</organism>
<dbReference type="OrthoDB" id="9764871at2"/>
<dbReference type="Proteomes" id="UP000298860">
    <property type="component" value="Unassembled WGS sequence"/>
</dbReference>
<evidence type="ECO:0000259" key="2">
    <source>
        <dbReference type="SMART" id="SM00093"/>
    </source>
</evidence>
<evidence type="ECO:0000313" key="3">
    <source>
        <dbReference type="EMBL" id="GDY31387.1"/>
    </source>
</evidence>
<dbReference type="EMBL" id="BJFL01000014">
    <property type="protein sequence ID" value="GDY31387.1"/>
    <property type="molecule type" value="Genomic_DNA"/>
</dbReference>
<dbReference type="InterPro" id="IPR023795">
    <property type="entry name" value="Serpin_CS"/>
</dbReference>
<dbReference type="PANTHER" id="PTHR11461">
    <property type="entry name" value="SERINE PROTEASE INHIBITOR, SERPIN"/>
    <property type="match status" value="1"/>
</dbReference>
<dbReference type="Pfam" id="PF00079">
    <property type="entry name" value="Serpin"/>
    <property type="match status" value="1"/>
</dbReference>
<keyword evidence="3" id="KW-0378">Hydrolase</keyword>
<protein>
    <submittedName>
        <fullName evidence="3">Serine protease</fullName>
    </submittedName>
</protein>
<dbReference type="RefSeq" id="WP_137814469.1">
    <property type="nucleotide sequence ID" value="NZ_BJFL01000014.1"/>
</dbReference>
<evidence type="ECO:0000256" key="1">
    <source>
        <dbReference type="RuleBase" id="RU000411"/>
    </source>
</evidence>
<dbReference type="InterPro" id="IPR042185">
    <property type="entry name" value="Serpin_sf_2"/>
</dbReference>
<comment type="caution">
    <text evidence="3">The sequence shown here is derived from an EMBL/GenBank/DDBJ whole genome shotgun (WGS) entry which is preliminary data.</text>
</comment>